<feature type="domain" description="UPAR/Ly6" evidence="2">
    <location>
        <begin position="29"/>
        <end position="108"/>
    </location>
</feature>
<dbReference type="Bgee" id="ENSRNOG00000033981">
    <property type="expression patterns" value="Expressed in ovary and 4 other cell types or tissues"/>
</dbReference>
<dbReference type="PaxDb" id="10116-ENSRNOP00000057193"/>
<dbReference type="HOGENOM" id="CLU_171487_1_0_1"/>
<dbReference type="InParanoid" id="F1M9V5"/>
<organism evidence="3 4">
    <name type="scientific">Rattus norvegicus</name>
    <name type="common">Rat</name>
    <dbReference type="NCBI Taxonomy" id="10116"/>
    <lineage>
        <taxon>Eukaryota</taxon>
        <taxon>Metazoa</taxon>
        <taxon>Chordata</taxon>
        <taxon>Craniata</taxon>
        <taxon>Vertebrata</taxon>
        <taxon>Euteleostomi</taxon>
        <taxon>Mammalia</taxon>
        <taxon>Eutheria</taxon>
        <taxon>Euarchontoglires</taxon>
        <taxon>Glires</taxon>
        <taxon>Rodentia</taxon>
        <taxon>Myomorpha</taxon>
        <taxon>Muroidea</taxon>
        <taxon>Muridae</taxon>
        <taxon>Murinae</taxon>
        <taxon>Rattus</taxon>
    </lineage>
</organism>
<dbReference type="GeneTree" id="ENSGT00510000048956"/>
<dbReference type="Pfam" id="PF00021">
    <property type="entry name" value="UPAR_LY6"/>
    <property type="match status" value="1"/>
</dbReference>
<feature type="signal peptide" evidence="1">
    <location>
        <begin position="1"/>
        <end position="21"/>
    </location>
</feature>
<protein>
    <submittedName>
        <fullName evidence="3">Prostate and testis expressed 2</fullName>
    </submittedName>
</protein>
<dbReference type="GO" id="GO:0005615">
    <property type="term" value="C:extracellular space"/>
    <property type="evidence" value="ECO:0000266"/>
    <property type="project" value="RGD"/>
</dbReference>
<dbReference type="PANTHER" id="PTHR47884">
    <property type="entry name" value="PROSTATE AND TESTIS EXPRESSED PROTEIN 2"/>
    <property type="match status" value="1"/>
</dbReference>
<dbReference type="PANTHER" id="PTHR47884:SF1">
    <property type="entry name" value="PROSTATE AND TESTIS EXPRESSED PROTEIN 2"/>
    <property type="match status" value="1"/>
</dbReference>
<gene>
    <name evidence="3 5" type="primary">Pate2</name>
</gene>
<dbReference type="VEuPathDB" id="HostDB:ENSRNOG00000033981"/>
<dbReference type="AGR" id="RGD:2320100"/>
<evidence type="ECO:0000313" key="3">
    <source>
        <dbReference type="Ensembl" id="ENSRNOP00000057193.3"/>
    </source>
</evidence>
<reference evidence="3" key="2">
    <citation type="submission" date="2025-08" db="UniProtKB">
        <authorList>
            <consortium name="Ensembl"/>
        </authorList>
    </citation>
    <scope>IDENTIFICATION</scope>
    <source>
        <strain evidence="3">Brown Norway</strain>
    </source>
</reference>
<keyword evidence="4" id="KW-1185">Reference proteome</keyword>
<proteinExistence type="predicted"/>
<dbReference type="FunCoup" id="F1M9V5">
    <property type="interactions" value="1"/>
</dbReference>
<sequence>MFALFMLVIVCLFCQYWGVLNEPEKVDLGTMCYKCKKYHLGLCYGLMRSCTLKHRQSCAAENFYILTNRGQSMYHYSRLSCMTNCEDINFLSFERRTELICSWRHSCKTLGRYTKNSFHYQPTGLQSHHLEATQRKLLKKPK</sequence>
<accession>H9LA74</accession>
<dbReference type="Proteomes" id="UP000002494">
    <property type="component" value="Chromosome 8"/>
</dbReference>
<dbReference type="eggNOG" id="ENOG502TEE7">
    <property type="taxonomic scope" value="Eukaryota"/>
</dbReference>
<feature type="chain" id="PRO_5035221400" evidence="1">
    <location>
        <begin position="22"/>
        <end position="142"/>
    </location>
</feature>
<dbReference type="STRING" id="10116.ENSRNOP00000057193"/>
<accession>F1M9V5</accession>
<dbReference type="InterPro" id="IPR016054">
    <property type="entry name" value="LY6_UPA_recep-like"/>
</dbReference>
<evidence type="ECO:0000256" key="1">
    <source>
        <dbReference type="SAM" id="SignalP"/>
    </source>
</evidence>
<dbReference type="Ensembl" id="ENSRNOT00000060448.4">
    <property type="protein sequence ID" value="ENSRNOP00000057193.3"/>
    <property type="gene ID" value="ENSRNOG00000033981.6"/>
</dbReference>
<reference evidence="3" key="1">
    <citation type="submission" date="2024-01" db="EMBL/GenBank/DDBJ databases">
        <title>GRCr8: a new rat reference genome assembly contstructed from accurate long reads and long range scaffolding.</title>
        <authorList>
            <person name="Doris P.A."/>
            <person name="Kalbfleisch T."/>
            <person name="Li K."/>
            <person name="Howe K."/>
            <person name="Wood J."/>
        </authorList>
    </citation>
    <scope>NUCLEOTIDE SEQUENCE [LARGE SCALE GENOMIC DNA]</scope>
    <source>
        <strain evidence="3">Brown Norway</strain>
    </source>
</reference>
<dbReference type="AlphaFoldDB" id="F1M9V5"/>
<dbReference type="RGD" id="2320100">
    <property type="gene designation" value="Pate2"/>
</dbReference>
<dbReference type="InterPro" id="IPR029691">
    <property type="entry name" value="PATE2"/>
</dbReference>
<reference evidence="3" key="3">
    <citation type="submission" date="2025-09" db="UniProtKB">
        <authorList>
            <consortium name="Ensembl"/>
        </authorList>
    </citation>
    <scope>IDENTIFICATION</scope>
    <source>
        <strain evidence="3">Brown Norway</strain>
    </source>
</reference>
<evidence type="ECO:0000313" key="5">
    <source>
        <dbReference type="RGD" id="2320100"/>
    </source>
</evidence>
<keyword evidence="1" id="KW-0732">Signal</keyword>
<evidence type="ECO:0000313" key="4">
    <source>
        <dbReference type="Proteomes" id="UP000002494"/>
    </source>
</evidence>
<name>F1M9V5_RAT</name>
<evidence type="ECO:0000259" key="2">
    <source>
        <dbReference type="Pfam" id="PF00021"/>
    </source>
</evidence>